<dbReference type="Gene3D" id="1.10.10.10">
    <property type="entry name" value="Winged helix-like DNA-binding domain superfamily/Winged helix DNA-binding domain"/>
    <property type="match status" value="1"/>
</dbReference>
<dbReference type="SUPFAM" id="SSF46785">
    <property type="entry name" value="Winged helix' DNA-binding domain"/>
    <property type="match status" value="1"/>
</dbReference>
<dbReference type="PROSITE" id="PS50949">
    <property type="entry name" value="HTH_GNTR"/>
    <property type="match status" value="1"/>
</dbReference>
<dbReference type="EMBL" id="JAAAMG010000046">
    <property type="protein sequence ID" value="NDW07933.1"/>
    <property type="molecule type" value="Genomic_DNA"/>
</dbReference>
<protein>
    <submittedName>
        <fullName evidence="5">FCD domain-containing protein</fullName>
    </submittedName>
</protein>
<evidence type="ECO:0000313" key="5">
    <source>
        <dbReference type="EMBL" id="NDW07933.1"/>
    </source>
</evidence>
<dbReference type="Pfam" id="PF00392">
    <property type="entry name" value="GntR"/>
    <property type="match status" value="1"/>
</dbReference>
<evidence type="ECO:0000313" key="6">
    <source>
        <dbReference type="Proteomes" id="UP000469011"/>
    </source>
</evidence>
<keyword evidence="2" id="KW-0238">DNA-binding</keyword>
<dbReference type="InterPro" id="IPR000524">
    <property type="entry name" value="Tscrpt_reg_HTH_GntR"/>
</dbReference>
<dbReference type="SMART" id="SM00895">
    <property type="entry name" value="FCD"/>
    <property type="match status" value="1"/>
</dbReference>
<dbReference type="Pfam" id="PF07729">
    <property type="entry name" value="FCD"/>
    <property type="match status" value="1"/>
</dbReference>
<sequence>MAKHTSSEEALRRLRDHLGKGALASQFRLESERALAERIGCSRETLRKAIRVLELEGRVWRHVGQGTFLGPRPAHEPIPPMVLVETASPADIIDARLLLEPGIAATAAQKATHQDLTLLRELVGRTMRAADWQAYEVADNAFHKAIARSSGNPVAIAFLDILSSVRSRVRWQREHNLTFRRDRKKEYTEQQSRMHGAIIDAIEARDPEGARQAMNDHLCAIRKVMVVT</sequence>
<gene>
    <name evidence="5" type="ORF">GTK09_26415</name>
</gene>
<dbReference type="PANTHER" id="PTHR43537:SF5">
    <property type="entry name" value="UXU OPERON TRANSCRIPTIONAL REGULATOR"/>
    <property type="match status" value="1"/>
</dbReference>
<dbReference type="PANTHER" id="PTHR43537">
    <property type="entry name" value="TRANSCRIPTIONAL REGULATOR, GNTR FAMILY"/>
    <property type="match status" value="1"/>
</dbReference>
<dbReference type="InterPro" id="IPR036390">
    <property type="entry name" value="WH_DNA-bd_sf"/>
</dbReference>
<dbReference type="AlphaFoldDB" id="A0A6N9T936"/>
<dbReference type="GO" id="GO:0003700">
    <property type="term" value="F:DNA-binding transcription factor activity"/>
    <property type="evidence" value="ECO:0007669"/>
    <property type="project" value="InterPro"/>
</dbReference>
<proteinExistence type="predicted"/>
<dbReference type="InterPro" id="IPR036388">
    <property type="entry name" value="WH-like_DNA-bd_sf"/>
</dbReference>
<dbReference type="SUPFAM" id="SSF48008">
    <property type="entry name" value="GntR ligand-binding domain-like"/>
    <property type="match status" value="1"/>
</dbReference>
<evidence type="ECO:0000259" key="4">
    <source>
        <dbReference type="PROSITE" id="PS50949"/>
    </source>
</evidence>
<dbReference type="InterPro" id="IPR011711">
    <property type="entry name" value="GntR_C"/>
</dbReference>
<accession>A0A6N9T936</accession>
<dbReference type="Proteomes" id="UP000469011">
    <property type="component" value="Unassembled WGS sequence"/>
</dbReference>
<feature type="domain" description="HTH gntR-type" evidence="4">
    <location>
        <begin position="4"/>
        <end position="72"/>
    </location>
</feature>
<name>A0A6N9T936_9HYPH</name>
<reference evidence="5 6" key="1">
    <citation type="submission" date="2020-01" db="EMBL/GenBank/DDBJ databases">
        <title>Jiella pacifica sp. nov.</title>
        <authorList>
            <person name="Xue Z."/>
            <person name="Zhu S."/>
            <person name="Chen J."/>
            <person name="Yang J."/>
        </authorList>
    </citation>
    <scope>NUCLEOTIDE SEQUENCE [LARGE SCALE GENOMIC DNA]</scope>
    <source>
        <strain evidence="5 6">40Bstr34</strain>
    </source>
</reference>
<keyword evidence="3" id="KW-0804">Transcription</keyword>
<dbReference type="PRINTS" id="PR00035">
    <property type="entry name" value="HTHGNTR"/>
</dbReference>
<dbReference type="GO" id="GO:0003677">
    <property type="term" value="F:DNA binding"/>
    <property type="evidence" value="ECO:0007669"/>
    <property type="project" value="UniProtKB-KW"/>
</dbReference>
<evidence type="ECO:0000256" key="2">
    <source>
        <dbReference type="ARBA" id="ARBA00023125"/>
    </source>
</evidence>
<comment type="caution">
    <text evidence="5">The sequence shown here is derived from an EMBL/GenBank/DDBJ whole genome shotgun (WGS) entry which is preliminary data.</text>
</comment>
<evidence type="ECO:0000256" key="3">
    <source>
        <dbReference type="ARBA" id="ARBA00023163"/>
    </source>
</evidence>
<dbReference type="Gene3D" id="1.20.120.530">
    <property type="entry name" value="GntR ligand-binding domain-like"/>
    <property type="match status" value="1"/>
</dbReference>
<dbReference type="InterPro" id="IPR008920">
    <property type="entry name" value="TF_FadR/GntR_C"/>
</dbReference>
<keyword evidence="1" id="KW-0805">Transcription regulation</keyword>
<keyword evidence="6" id="KW-1185">Reference proteome</keyword>
<evidence type="ECO:0000256" key="1">
    <source>
        <dbReference type="ARBA" id="ARBA00023015"/>
    </source>
</evidence>
<dbReference type="SMART" id="SM00345">
    <property type="entry name" value="HTH_GNTR"/>
    <property type="match status" value="1"/>
</dbReference>
<organism evidence="5 6">
    <name type="scientific">Jiella pacifica</name>
    <dbReference type="NCBI Taxonomy" id="2696469"/>
    <lineage>
        <taxon>Bacteria</taxon>
        <taxon>Pseudomonadati</taxon>
        <taxon>Pseudomonadota</taxon>
        <taxon>Alphaproteobacteria</taxon>
        <taxon>Hyphomicrobiales</taxon>
        <taxon>Aurantimonadaceae</taxon>
        <taxon>Jiella</taxon>
    </lineage>
</organism>